<protein>
    <recommendedName>
        <fullName evidence="8">Pseudouridine synthase</fullName>
        <ecNumber evidence="8">5.4.99.-</ecNumber>
    </recommendedName>
</protein>
<evidence type="ECO:0000256" key="3">
    <source>
        <dbReference type="ARBA" id="ARBA00023235"/>
    </source>
</evidence>
<dbReference type="PANTHER" id="PTHR21600:SF44">
    <property type="entry name" value="RIBOSOMAL LARGE SUBUNIT PSEUDOURIDINE SYNTHASE D"/>
    <property type="match status" value="1"/>
</dbReference>
<dbReference type="SUPFAM" id="SSF55174">
    <property type="entry name" value="Alpha-L RNA-binding motif"/>
    <property type="match status" value="1"/>
</dbReference>
<dbReference type="EC" id="5.4.99.-" evidence="8"/>
<dbReference type="Gene3D" id="3.10.290.10">
    <property type="entry name" value="RNA-binding S4 domain"/>
    <property type="match status" value="1"/>
</dbReference>
<evidence type="ECO:0000256" key="1">
    <source>
        <dbReference type="ARBA" id="ARBA00010876"/>
    </source>
</evidence>
<evidence type="ECO:0000256" key="5">
    <source>
        <dbReference type="ARBA" id="ARBA00056072"/>
    </source>
</evidence>
<dbReference type="AlphaFoldDB" id="A0A2T6AXB4"/>
<feature type="active site" evidence="6">
    <location>
        <position position="143"/>
    </location>
</feature>
<keyword evidence="11" id="KW-1185">Reference proteome</keyword>
<dbReference type="RefSeq" id="WP_107975878.1">
    <property type="nucleotide sequence ID" value="NZ_BMEZ01000011.1"/>
</dbReference>
<feature type="domain" description="Pseudouridine synthase RsuA/RluA-like" evidence="9">
    <location>
        <begin position="92"/>
        <end position="268"/>
    </location>
</feature>
<evidence type="ECO:0000256" key="2">
    <source>
        <dbReference type="ARBA" id="ARBA00022884"/>
    </source>
</evidence>
<organism evidence="10 11">
    <name type="scientific">Allosediminivita pacifica</name>
    <dbReference type="NCBI Taxonomy" id="1267769"/>
    <lineage>
        <taxon>Bacteria</taxon>
        <taxon>Pseudomonadati</taxon>
        <taxon>Pseudomonadota</taxon>
        <taxon>Alphaproteobacteria</taxon>
        <taxon>Rhodobacterales</taxon>
        <taxon>Paracoccaceae</taxon>
        <taxon>Allosediminivita</taxon>
    </lineage>
</organism>
<evidence type="ECO:0000256" key="7">
    <source>
        <dbReference type="PROSITE-ProRule" id="PRU00182"/>
    </source>
</evidence>
<dbReference type="InterPro" id="IPR050188">
    <property type="entry name" value="RluA_PseudoU_synthase"/>
</dbReference>
<comment type="similarity">
    <text evidence="1 8">Belongs to the pseudouridine synthase RluA family.</text>
</comment>
<dbReference type="InterPro" id="IPR006225">
    <property type="entry name" value="PsdUridine_synth_RluC/D"/>
</dbReference>
<dbReference type="InterPro" id="IPR006145">
    <property type="entry name" value="PsdUridine_synth_RsuA/RluA"/>
</dbReference>
<dbReference type="InterPro" id="IPR006224">
    <property type="entry name" value="PsdUridine_synth_RluA-like_CS"/>
</dbReference>
<dbReference type="InterPro" id="IPR020103">
    <property type="entry name" value="PsdUridine_synth_cat_dom_sf"/>
</dbReference>
<dbReference type="PANTHER" id="PTHR21600">
    <property type="entry name" value="MITOCHONDRIAL RNA PSEUDOURIDINE SYNTHASE"/>
    <property type="match status" value="1"/>
</dbReference>
<dbReference type="Proteomes" id="UP000244069">
    <property type="component" value="Unassembled WGS sequence"/>
</dbReference>
<dbReference type="GO" id="GO:0003723">
    <property type="term" value="F:RNA binding"/>
    <property type="evidence" value="ECO:0007669"/>
    <property type="project" value="UniProtKB-KW"/>
</dbReference>
<comment type="caution">
    <text evidence="10">The sequence shown here is derived from an EMBL/GenBank/DDBJ whole genome shotgun (WGS) entry which is preliminary data.</text>
</comment>
<dbReference type="Pfam" id="PF00849">
    <property type="entry name" value="PseudoU_synth_2"/>
    <property type="match status" value="1"/>
</dbReference>
<comment type="catalytic activity">
    <reaction evidence="4">
        <text>uridine(1911/1915/1917) in 23S rRNA = pseudouridine(1911/1915/1917) in 23S rRNA</text>
        <dbReference type="Rhea" id="RHEA:42524"/>
        <dbReference type="Rhea" id="RHEA-COMP:10097"/>
        <dbReference type="Rhea" id="RHEA-COMP:10098"/>
        <dbReference type="ChEBI" id="CHEBI:65314"/>
        <dbReference type="ChEBI" id="CHEBI:65315"/>
        <dbReference type="EC" id="5.4.99.23"/>
    </reaction>
</comment>
<evidence type="ECO:0000256" key="8">
    <source>
        <dbReference type="RuleBase" id="RU362028"/>
    </source>
</evidence>
<evidence type="ECO:0000313" key="11">
    <source>
        <dbReference type="Proteomes" id="UP000244069"/>
    </source>
</evidence>
<dbReference type="CDD" id="cd00165">
    <property type="entry name" value="S4"/>
    <property type="match status" value="1"/>
</dbReference>
<evidence type="ECO:0000313" key="10">
    <source>
        <dbReference type="EMBL" id="PTX48450.1"/>
    </source>
</evidence>
<dbReference type="InterPro" id="IPR036986">
    <property type="entry name" value="S4_RNA-bd_sf"/>
</dbReference>
<sequence length="342" mass="36682">MDEILRVIIAADPPPRLDKALARDVPEAAALSRTRLARLIAEGAVTRGGEVLSNPKGAVVEGDAIEIAVPQAQDYDVVAQDIPLEVVFEDEDLVVVNKPAGMVVHPAPGTPDGTLVNALLHHFGGDLSGVGGEKRPGIVHRIDKDTSGLLVVAKSDRAHHGLAKQFEKHTVRRAYRALVHGVPDVADPRLRGVRGVAVEPGEVVRVTSGLARHKTERQRQAVFFDGQGRHAITRARVLESFGSPACLALVECRLETGRTHQIRVHMAHIGHGLVGDPVYGGRRKLPVRAVPEEADALVRGFDRQALHAAELGFDHPVSGEEMLFEAPLPADMSALLEALRAG</sequence>
<dbReference type="SUPFAM" id="SSF55120">
    <property type="entry name" value="Pseudouridine synthase"/>
    <property type="match status" value="1"/>
</dbReference>
<evidence type="ECO:0000256" key="4">
    <source>
        <dbReference type="ARBA" id="ARBA00036882"/>
    </source>
</evidence>
<proteinExistence type="inferred from homology"/>
<keyword evidence="2 7" id="KW-0694">RNA-binding</keyword>
<dbReference type="PROSITE" id="PS50889">
    <property type="entry name" value="S4"/>
    <property type="match status" value="1"/>
</dbReference>
<dbReference type="OrthoDB" id="9807829at2"/>
<accession>A0A2T6AXB4</accession>
<dbReference type="CDD" id="cd02869">
    <property type="entry name" value="PseudoU_synth_RluA_like"/>
    <property type="match status" value="1"/>
</dbReference>
<dbReference type="GO" id="GO:0160140">
    <property type="term" value="F:23S rRNA pseudouridine(1911/1915/1917) synthase activity"/>
    <property type="evidence" value="ECO:0007669"/>
    <property type="project" value="UniProtKB-EC"/>
</dbReference>
<evidence type="ECO:0000256" key="6">
    <source>
        <dbReference type="PIRSR" id="PIRSR606225-1"/>
    </source>
</evidence>
<dbReference type="PROSITE" id="PS01129">
    <property type="entry name" value="PSI_RLU"/>
    <property type="match status" value="1"/>
</dbReference>
<gene>
    <name evidence="10" type="ORF">C8N44_109143</name>
</gene>
<comment type="function">
    <text evidence="5">Responsible for synthesis of pseudouridine from uracil at positions 1911, 1915 and 1917 in 23S ribosomal RNA.</text>
</comment>
<keyword evidence="3 8" id="KW-0413">Isomerase</keyword>
<evidence type="ECO:0000259" key="9">
    <source>
        <dbReference type="Pfam" id="PF00849"/>
    </source>
</evidence>
<reference evidence="10 11" key="1">
    <citation type="submission" date="2018-04" db="EMBL/GenBank/DDBJ databases">
        <title>Genomic Encyclopedia of Archaeal and Bacterial Type Strains, Phase II (KMG-II): from individual species to whole genera.</title>
        <authorList>
            <person name="Goeker M."/>
        </authorList>
    </citation>
    <scope>NUCLEOTIDE SEQUENCE [LARGE SCALE GENOMIC DNA]</scope>
    <source>
        <strain evidence="10 11">DSM 29329</strain>
    </source>
</reference>
<dbReference type="Gene3D" id="3.30.2350.10">
    <property type="entry name" value="Pseudouridine synthase"/>
    <property type="match status" value="1"/>
</dbReference>
<name>A0A2T6AXB4_9RHOB</name>
<dbReference type="NCBIfam" id="TIGR00005">
    <property type="entry name" value="rluA_subfam"/>
    <property type="match status" value="1"/>
</dbReference>
<comment type="catalytic activity">
    <reaction evidence="8">
        <text>a uridine in RNA = a pseudouridine in RNA</text>
        <dbReference type="Rhea" id="RHEA:48348"/>
        <dbReference type="Rhea" id="RHEA-COMP:12068"/>
        <dbReference type="Rhea" id="RHEA-COMP:12069"/>
        <dbReference type="ChEBI" id="CHEBI:65314"/>
        <dbReference type="ChEBI" id="CHEBI:65315"/>
    </reaction>
</comment>
<dbReference type="GO" id="GO:0000455">
    <property type="term" value="P:enzyme-directed rRNA pseudouridine synthesis"/>
    <property type="evidence" value="ECO:0007669"/>
    <property type="project" value="TreeGrafter"/>
</dbReference>
<dbReference type="EMBL" id="QBKN01000009">
    <property type="protein sequence ID" value="PTX48450.1"/>
    <property type="molecule type" value="Genomic_DNA"/>
</dbReference>
<dbReference type="FunFam" id="3.30.2350.10:FF:000006">
    <property type="entry name" value="Pseudouridine synthase"/>
    <property type="match status" value="1"/>
</dbReference>